<dbReference type="EMBL" id="RZNH01000003">
    <property type="protein sequence ID" value="NOU58780.1"/>
    <property type="molecule type" value="Genomic_DNA"/>
</dbReference>
<organism evidence="1 2">
    <name type="scientific">Marinifilum caeruleilacunae</name>
    <dbReference type="NCBI Taxonomy" id="2499076"/>
    <lineage>
        <taxon>Bacteria</taxon>
        <taxon>Pseudomonadati</taxon>
        <taxon>Bacteroidota</taxon>
        <taxon>Bacteroidia</taxon>
        <taxon>Marinilabiliales</taxon>
        <taxon>Marinifilaceae</taxon>
    </lineage>
</organism>
<name>A0ABX1WRR6_9BACT</name>
<proteinExistence type="predicted"/>
<dbReference type="RefSeq" id="WP_171594058.1">
    <property type="nucleotide sequence ID" value="NZ_RZNH01000003.1"/>
</dbReference>
<accession>A0ABX1WRR6</accession>
<reference evidence="1 2" key="1">
    <citation type="submission" date="2018-12" db="EMBL/GenBank/DDBJ databases">
        <title>Marinifilum JC070 sp. nov., a marine bacterium isolated from Yongle Blue Hole in the South China Sea.</title>
        <authorList>
            <person name="Fu T."/>
        </authorList>
    </citation>
    <scope>NUCLEOTIDE SEQUENCE [LARGE SCALE GENOMIC DNA]</scope>
    <source>
        <strain evidence="1 2">JC070</strain>
    </source>
</reference>
<evidence type="ECO:0000313" key="2">
    <source>
        <dbReference type="Proteomes" id="UP000732105"/>
    </source>
</evidence>
<comment type="caution">
    <text evidence="1">The sequence shown here is derived from an EMBL/GenBank/DDBJ whole genome shotgun (WGS) entry which is preliminary data.</text>
</comment>
<protein>
    <recommendedName>
        <fullName evidence="3">Lipoprotein</fullName>
    </recommendedName>
</protein>
<dbReference type="PROSITE" id="PS51257">
    <property type="entry name" value="PROKAR_LIPOPROTEIN"/>
    <property type="match status" value="1"/>
</dbReference>
<keyword evidence="2" id="KW-1185">Reference proteome</keyword>
<dbReference type="Proteomes" id="UP000732105">
    <property type="component" value="Unassembled WGS sequence"/>
</dbReference>
<evidence type="ECO:0000313" key="1">
    <source>
        <dbReference type="EMBL" id="NOU58780.1"/>
    </source>
</evidence>
<gene>
    <name evidence="1" type="ORF">ELS83_03035</name>
</gene>
<sequence>MRIRKELCYFVASIIMFGSCDSTEHELEVNITNPVNVEENAMVNCIIENILNEVEYNVLSIENGFTTKQDSLPQVKVVYNDNSDQASSVIIDYGSENRADYLGRLKRGKISTKLDGIISDKNCCLAIEFQHFYINNLNVSGHIELNGSGLSSNQNLQFEVIFNDLIFTDEKGNSYSLEGTKTREWIEGFETADNPWDDQFLIGGITTGVNSEGREYKSEILTPLLISHACQFIPVGEVLFSLKNEECTYNYGSNLCDNKGFYIKEDEKIDFEYGRYQFRYQSK</sequence>
<evidence type="ECO:0008006" key="3">
    <source>
        <dbReference type="Google" id="ProtNLM"/>
    </source>
</evidence>